<proteinExistence type="predicted"/>
<reference evidence="3 4" key="1">
    <citation type="submission" date="2023-08" db="EMBL/GenBank/DDBJ databases">
        <title>Black Yeasts Isolated from many extreme environments.</title>
        <authorList>
            <person name="Coleine C."/>
            <person name="Stajich J.E."/>
            <person name="Selbmann L."/>
        </authorList>
    </citation>
    <scope>NUCLEOTIDE SEQUENCE [LARGE SCALE GENOMIC DNA]</scope>
    <source>
        <strain evidence="3 4">CCFEE 5935</strain>
    </source>
</reference>
<feature type="compositionally biased region" description="Pro residues" evidence="1">
    <location>
        <begin position="66"/>
        <end position="86"/>
    </location>
</feature>
<feature type="compositionally biased region" description="Polar residues" evidence="1">
    <location>
        <begin position="1"/>
        <end position="13"/>
    </location>
</feature>
<accession>A0AAV9PK74</accession>
<dbReference type="Pfam" id="PF25422">
    <property type="entry name" value="DUF7892"/>
    <property type="match status" value="1"/>
</dbReference>
<sequence length="1391" mass="155418">MDSSETPSSTSDFYATESDNKQPGLPLPPDMTEPQATTTAPQDPEQDQATDASSDMDISDASRPSSPVPSKEPLPQPLPQPLPPPSHAGVKRSLDVDTDVTDHGNAESTDHPSQRRKLSLHPSLLVSSDSTADSPKWHPEGVKALPEQLWQQVFVKVAPADLERCASSCREFRRILTSTAQPTEIGPHQVIGARKLFPAVHQVQASETVWKQSRQCFYPFLPRPLRGFTERQMLRLLFSTTCHRCNRPPSRPPPATSAYDRGPGLHSVRIIWPFGEITCGPCLRDTTISDVQLLVKGEVGRVLKNGITHIFLTPQSHYISETQRTSKEGIPHNLQATKVYRKSDFENIHMEFEDAKRLDAAEGWTQGLPKRGKDLMSDAARWEVWEKKLPPGQQISQVLREYHPSSFPHYHNRIKSAGTDVGRPAVATNGAGMMSQTLLNGTPTISAGTSMAPQNHFGASPQGYASFYPTNSGPPGALPYPMHNGHHEYVMPPGTQPWSQQGYTASDNSKQARTPQDIQAARQARKADIERRCSALDPPIIPEVLQHAPSFKNAMQISQPMTDLAWEQLRPHLEDQRDHAVEMEHDRQMQMAEFRSAQPFTAHVQDDTRPAKEVYGEAYERAQESLRLRLGEYADEFMNTQWHSGPLNRQTCPQFATECIDYVYGKYVKDVEDDKLPKPERTQGMFYGSFAEPFLSLDNMKWVWDHKIKPHAEEYTRELFTCAKCEDEVRSKDGPFSKDQSRSKDESRLKRFAFESLIQHCGAKHDYEFNKGNVVVHWQTAKWPDPPPFAKEKVKTRQNFNENGHRQHQTQKTKSSKVQRHGYTSDEYTHADTPYNGQAQHQYDQSTYGDGQHHHDLATYGHAHQHELPSAFPEDRETAMTDQFAMYAREIWDALEGVPGLPVPIRMHTTIHHACARFSAHFRQYPRLDTVTSALASNALMQPIKAANQLVCKVCVQQQDDRTAATAVEYYPRIKHMTPIGLQPLINHFKLLHLPSNPYADWTTGMIELPEDKAIFKLLRTPGMDDTKLGLVAAAIPGVFPTQLPTIGTIMADAPNVNQHEEALDRMFARGAKPKMQGKKKKKGRGGMDGTPGGETMGARQGARDDEYDPRRPAVVRNEQAPFDPSRFDTGYIPNPDEASFGNPTREPAQTAPSISLADILAAHTKSNNTPQEGQSHNGPAYASSNPYAPTAAYLPSTQHQHARSPSVGAPEPAQQSTNNGLPADISSMLARLAPHLQPQRATATPPVVPRPVSASHQTYAHYQPQQFVQYREEPPGYGEPAMYDAREMRAVLGHNAAAHERNHLGRVDWAEAPTSSTVVGRSPPRYEYERESAAPAQPVQWVRVAEAAPPPPHQFGGPSYSGSGALPEQWVVDENGRYIRVVPLDRPWYQ</sequence>
<feature type="region of interest" description="Disordered" evidence="1">
    <location>
        <begin position="801"/>
        <end position="856"/>
    </location>
</feature>
<organism evidence="3 4">
    <name type="scientific">Saxophila tyrrhenica</name>
    <dbReference type="NCBI Taxonomy" id="1690608"/>
    <lineage>
        <taxon>Eukaryota</taxon>
        <taxon>Fungi</taxon>
        <taxon>Dikarya</taxon>
        <taxon>Ascomycota</taxon>
        <taxon>Pezizomycotina</taxon>
        <taxon>Dothideomycetes</taxon>
        <taxon>Dothideomycetidae</taxon>
        <taxon>Mycosphaerellales</taxon>
        <taxon>Extremaceae</taxon>
        <taxon>Saxophila</taxon>
    </lineage>
</organism>
<dbReference type="InterPro" id="IPR001810">
    <property type="entry name" value="F-box_dom"/>
</dbReference>
<feature type="region of interest" description="Disordered" evidence="1">
    <location>
        <begin position="1072"/>
        <end position="1151"/>
    </location>
</feature>
<evidence type="ECO:0000256" key="1">
    <source>
        <dbReference type="SAM" id="MobiDB-lite"/>
    </source>
</evidence>
<dbReference type="EMBL" id="JAVRRT010000002">
    <property type="protein sequence ID" value="KAK5174393.1"/>
    <property type="molecule type" value="Genomic_DNA"/>
</dbReference>
<evidence type="ECO:0000259" key="2">
    <source>
        <dbReference type="PROSITE" id="PS50181"/>
    </source>
</evidence>
<keyword evidence="4" id="KW-1185">Reference proteome</keyword>
<feature type="compositionally biased region" description="Polar residues" evidence="1">
    <location>
        <begin position="835"/>
        <end position="849"/>
    </location>
</feature>
<gene>
    <name evidence="3" type="ORF">LTR77_001473</name>
</gene>
<feature type="compositionally biased region" description="Gly residues" evidence="1">
    <location>
        <begin position="1087"/>
        <end position="1096"/>
    </location>
</feature>
<feature type="compositionally biased region" description="Basic and acidic residues" evidence="1">
    <location>
        <begin position="1102"/>
        <end position="1112"/>
    </location>
</feature>
<evidence type="ECO:0000313" key="4">
    <source>
        <dbReference type="Proteomes" id="UP001337655"/>
    </source>
</evidence>
<dbReference type="GeneID" id="89922821"/>
<dbReference type="Proteomes" id="UP001337655">
    <property type="component" value="Unassembled WGS sequence"/>
</dbReference>
<evidence type="ECO:0000313" key="3">
    <source>
        <dbReference type="EMBL" id="KAK5174393.1"/>
    </source>
</evidence>
<name>A0AAV9PK74_9PEZI</name>
<dbReference type="PROSITE" id="PS50181">
    <property type="entry name" value="FBOX"/>
    <property type="match status" value="1"/>
</dbReference>
<feature type="domain" description="F-box" evidence="2">
    <location>
        <begin position="139"/>
        <end position="185"/>
    </location>
</feature>
<feature type="compositionally biased region" description="Polar residues" evidence="1">
    <location>
        <begin position="1167"/>
        <end position="1188"/>
    </location>
</feature>
<feature type="compositionally biased region" description="Basic residues" evidence="1">
    <location>
        <begin position="1072"/>
        <end position="1085"/>
    </location>
</feature>
<feature type="region of interest" description="Disordered" evidence="1">
    <location>
        <begin position="1"/>
        <end position="121"/>
    </location>
</feature>
<feature type="compositionally biased region" description="Low complexity" evidence="1">
    <location>
        <begin position="49"/>
        <end position="62"/>
    </location>
</feature>
<dbReference type="RefSeq" id="XP_064663062.1">
    <property type="nucleotide sequence ID" value="XM_064798735.1"/>
</dbReference>
<comment type="caution">
    <text evidence="3">The sequence shown here is derived from an EMBL/GenBank/DDBJ whole genome shotgun (WGS) entry which is preliminary data.</text>
</comment>
<dbReference type="InterPro" id="IPR057214">
    <property type="entry name" value="DUF7892"/>
</dbReference>
<protein>
    <recommendedName>
        <fullName evidence="2">F-box domain-containing protein</fullName>
    </recommendedName>
</protein>
<feature type="compositionally biased region" description="Basic residues" evidence="1">
    <location>
        <begin position="806"/>
        <end position="820"/>
    </location>
</feature>
<dbReference type="CDD" id="cd09917">
    <property type="entry name" value="F-box_SF"/>
    <property type="match status" value="1"/>
</dbReference>
<feature type="region of interest" description="Disordered" evidence="1">
    <location>
        <begin position="1167"/>
        <end position="1223"/>
    </location>
</feature>
<feature type="compositionally biased region" description="Basic and acidic residues" evidence="1">
    <location>
        <begin position="92"/>
        <end position="113"/>
    </location>
</feature>